<gene>
    <name evidence="8" type="ORF">PG991_008994</name>
</gene>
<organism evidence="8 9">
    <name type="scientific">Apiospora marii</name>
    <dbReference type="NCBI Taxonomy" id="335849"/>
    <lineage>
        <taxon>Eukaryota</taxon>
        <taxon>Fungi</taxon>
        <taxon>Dikarya</taxon>
        <taxon>Ascomycota</taxon>
        <taxon>Pezizomycotina</taxon>
        <taxon>Sordariomycetes</taxon>
        <taxon>Xylariomycetidae</taxon>
        <taxon>Amphisphaeriales</taxon>
        <taxon>Apiosporaceae</taxon>
        <taxon>Apiospora</taxon>
    </lineage>
</organism>
<evidence type="ECO:0000313" key="9">
    <source>
        <dbReference type="Proteomes" id="UP001396898"/>
    </source>
</evidence>
<keyword evidence="6" id="KW-0349">Heme</keyword>
<keyword evidence="9" id="KW-1185">Reference proteome</keyword>
<feature type="compositionally biased region" description="Basic and acidic residues" evidence="7">
    <location>
        <begin position="160"/>
        <end position="173"/>
    </location>
</feature>
<evidence type="ECO:0000256" key="6">
    <source>
        <dbReference type="RuleBase" id="RU000461"/>
    </source>
</evidence>
<dbReference type="Gene3D" id="1.10.630.10">
    <property type="entry name" value="Cytochrome P450"/>
    <property type="match status" value="1"/>
</dbReference>
<keyword evidence="4 6" id="KW-0560">Oxidoreductase</keyword>
<feature type="region of interest" description="Disordered" evidence="7">
    <location>
        <begin position="154"/>
        <end position="173"/>
    </location>
</feature>
<proteinExistence type="inferred from homology"/>
<dbReference type="InterPro" id="IPR001128">
    <property type="entry name" value="Cyt_P450"/>
</dbReference>
<dbReference type="PROSITE" id="PS00086">
    <property type="entry name" value="CYTOCHROME_P450"/>
    <property type="match status" value="1"/>
</dbReference>
<evidence type="ECO:0000256" key="5">
    <source>
        <dbReference type="ARBA" id="ARBA00023004"/>
    </source>
</evidence>
<accession>A0ABR1RKP5</accession>
<keyword evidence="6" id="KW-0503">Monooxygenase</keyword>
<keyword evidence="3 6" id="KW-0479">Metal-binding</keyword>
<evidence type="ECO:0000256" key="2">
    <source>
        <dbReference type="ARBA" id="ARBA00010617"/>
    </source>
</evidence>
<dbReference type="InterPro" id="IPR036396">
    <property type="entry name" value="Cyt_P450_sf"/>
</dbReference>
<dbReference type="PANTHER" id="PTHR46206">
    <property type="entry name" value="CYTOCHROME P450"/>
    <property type="match status" value="1"/>
</dbReference>
<keyword evidence="5 6" id="KW-0408">Iron</keyword>
<dbReference type="EMBL" id="JAQQWI010000013">
    <property type="protein sequence ID" value="KAK8013401.1"/>
    <property type="molecule type" value="Genomic_DNA"/>
</dbReference>
<evidence type="ECO:0000256" key="3">
    <source>
        <dbReference type="ARBA" id="ARBA00022723"/>
    </source>
</evidence>
<dbReference type="SUPFAM" id="SSF48264">
    <property type="entry name" value="Cytochrome P450"/>
    <property type="match status" value="1"/>
</dbReference>
<comment type="similarity">
    <text evidence="2 6">Belongs to the cytochrome P450 family.</text>
</comment>
<dbReference type="Pfam" id="PF00067">
    <property type="entry name" value="p450"/>
    <property type="match status" value="1"/>
</dbReference>
<comment type="caution">
    <text evidence="8">The sequence shown here is derived from an EMBL/GenBank/DDBJ whole genome shotgun (WGS) entry which is preliminary data.</text>
</comment>
<evidence type="ECO:0000313" key="8">
    <source>
        <dbReference type="EMBL" id="KAK8013401.1"/>
    </source>
</evidence>
<sequence length="173" mass="19821">MDDSFTFHDGFKLQRGQKMIFPSLAIHMDPNNYKDPRQFDGFRFAKLEGRQKAASASTVDTTFPPVSKRPSHPSLLMRQTGRRWWLWLTACTLGRFGYGPHACPGRFYAVKKAKLVLGRLLQHYEFQWDGKRSSRPPGMAFEAQMVPNREAKVLFRSRGPPKDSDTLAANTKE</sequence>
<dbReference type="Proteomes" id="UP001396898">
    <property type="component" value="Unassembled WGS sequence"/>
</dbReference>
<reference evidence="8 9" key="1">
    <citation type="submission" date="2023-01" db="EMBL/GenBank/DDBJ databases">
        <title>Analysis of 21 Apiospora genomes using comparative genomics revels a genus with tremendous synthesis potential of carbohydrate active enzymes and secondary metabolites.</title>
        <authorList>
            <person name="Sorensen T."/>
        </authorList>
    </citation>
    <scope>NUCLEOTIDE SEQUENCE [LARGE SCALE GENOMIC DNA]</scope>
    <source>
        <strain evidence="8 9">CBS 20057</strain>
    </source>
</reference>
<dbReference type="InterPro" id="IPR017972">
    <property type="entry name" value="Cyt_P450_CS"/>
</dbReference>
<evidence type="ECO:0000256" key="7">
    <source>
        <dbReference type="SAM" id="MobiDB-lite"/>
    </source>
</evidence>
<evidence type="ECO:0000256" key="1">
    <source>
        <dbReference type="ARBA" id="ARBA00001971"/>
    </source>
</evidence>
<name>A0ABR1RKP5_9PEZI</name>
<evidence type="ECO:0000256" key="4">
    <source>
        <dbReference type="ARBA" id="ARBA00023002"/>
    </source>
</evidence>
<comment type="cofactor">
    <cofactor evidence="1">
        <name>heme</name>
        <dbReference type="ChEBI" id="CHEBI:30413"/>
    </cofactor>
</comment>
<protein>
    <submittedName>
        <fullName evidence="8">Cytochrome P450</fullName>
    </submittedName>
</protein>